<evidence type="ECO:0000256" key="9">
    <source>
        <dbReference type="RuleBase" id="RU003612"/>
    </source>
</evidence>
<comment type="subunit">
    <text evidence="8">Interacts with FtsZ via their C-terminal domains.</text>
</comment>
<dbReference type="SUPFAM" id="SSF64383">
    <property type="entry name" value="Cell-division protein ZipA, C-terminal domain"/>
    <property type="match status" value="1"/>
</dbReference>
<dbReference type="Proteomes" id="UP000325372">
    <property type="component" value="Unassembled WGS sequence"/>
</dbReference>
<dbReference type="GO" id="GO:0000917">
    <property type="term" value="P:division septum assembly"/>
    <property type="evidence" value="ECO:0007669"/>
    <property type="project" value="TreeGrafter"/>
</dbReference>
<keyword evidence="5 8" id="KW-1133">Transmembrane helix</keyword>
<dbReference type="InterPro" id="IPR007449">
    <property type="entry name" value="ZipA_FtsZ-bd_C"/>
</dbReference>
<proteinExistence type="inferred from homology"/>
<dbReference type="GO" id="GO:0032153">
    <property type="term" value="C:cell division site"/>
    <property type="evidence" value="ECO:0007669"/>
    <property type="project" value="UniProtKB-UniRule"/>
</dbReference>
<keyword evidence="4 8" id="KW-0812">Transmembrane</keyword>
<dbReference type="SMART" id="SM00771">
    <property type="entry name" value="ZipA_C"/>
    <property type="match status" value="1"/>
</dbReference>
<comment type="function">
    <text evidence="8 9">Essential cell division protein that stabilizes the FtsZ protofilaments by cross-linking them and that serves as a cytoplasmic membrane anchor for the Z ring. Also required for the recruitment to the septal ring of downstream cell division proteins.</text>
</comment>
<feature type="compositionally biased region" description="Basic residues" evidence="10">
    <location>
        <begin position="29"/>
        <end position="48"/>
    </location>
</feature>
<evidence type="ECO:0000256" key="1">
    <source>
        <dbReference type="ARBA" id="ARBA00022475"/>
    </source>
</evidence>
<keyword evidence="6 8" id="KW-0472">Membrane</keyword>
<feature type="region of interest" description="Disordered" evidence="10">
    <location>
        <begin position="218"/>
        <end position="242"/>
    </location>
</feature>
<evidence type="ECO:0000313" key="13">
    <source>
        <dbReference type="Proteomes" id="UP000325372"/>
    </source>
</evidence>
<evidence type="ECO:0000256" key="3">
    <source>
        <dbReference type="ARBA" id="ARBA00022618"/>
    </source>
</evidence>
<comment type="similarity">
    <text evidence="8 9">Belongs to the ZipA family.</text>
</comment>
<evidence type="ECO:0000256" key="7">
    <source>
        <dbReference type="ARBA" id="ARBA00023306"/>
    </source>
</evidence>
<organism evidence="12 13">
    <name type="scientific">Marinihelvus fidelis</name>
    <dbReference type="NCBI Taxonomy" id="2613842"/>
    <lineage>
        <taxon>Bacteria</taxon>
        <taxon>Pseudomonadati</taxon>
        <taxon>Pseudomonadota</taxon>
        <taxon>Gammaproteobacteria</taxon>
        <taxon>Chromatiales</taxon>
        <taxon>Wenzhouxiangellaceae</taxon>
        <taxon>Marinihelvus</taxon>
    </lineage>
</organism>
<evidence type="ECO:0000256" key="10">
    <source>
        <dbReference type="SAM" id="MobiDB-lite"/>
    </source>
</evidence>
<accession>A0A5N0TII1</accession>
<dbReference type="InterPro" id="IPR011919">
    <property type="entry name" value="Cell_div_ZipA"/>
</dbReference>
<dbReference type="PANTHER" id="PTHR38685">
    <property type="entry name" value="CELL DIVISION PROTEIN ZIPA"/>
    <property type="match status" value="1"/>
</dbReference>
<dbReference type="PANTHER" id="PTHR38685:SF1">
    <property type="entry name" value="CELL DIVISION PROTEIN ZIPA"/>
    <property type="match status" value="1"/>
</dbReference>
<evidence type="ECO:0000256" key="4">
    <source>
        <dbReference type="ARBA" id="ARBA00022692"/>
    </source>
</evidence>
<dbReference type="Gene3D" id="3.30.1400.10">
    <property type="entry name" value="ZipA, C-terminal FtsZ-binding domain"/>
    <property type="match status" value="1"/>
</dbReference>
<dbReference type="InterPro" id="IPR036765">
    <property type="entry name" value="ZipA_FtsZ-bd_C_sf"/>
</dbReference>
<gene>
    <name evidence="8 12" type="primary">zipA</name>
    <name evidence="12" type="ORF">F3N42_01635</name>
</gene>
<evidence type="ECO:0000256" key="6">
    <source>
        <dbReference type="ARBA" id="ARBA00023136"/>
    </source>
</evidence>
<feature type="compositionally biased region" description="Basic and acidic residues" evidence="10">
    <location>
        <begin position="66"/>
        <end position="79"/>
    </location>
</feature>
<reference evidence="12 13" key="1">
    <citation type="submission" date="2019-09" db="EMBL/GenBank/DDBJ databases">
        <title>Wenzhouxiangella sp. Genome sequencing and assembly.</title>
        <authorList>
            <person name="Zhang R."/>
        </authorList>
    </citation>
    <scope>NUCLEOTIDE SEQUENCE [LARGE SCALE GENOMIC DNA]</scope>
    <source>
        <strain evidence="12 13">W260</strain>
    </source>
</reference>
<dbReference type="NCBIfam" id="TIGR02205">
    <property type="entry name" value="septum_zipA"/>
    <property type="match status" value="1"/>
</dbReference>
<evidence type="ECO:0000256" key="8">
    <source>
        <dbReference type="HAMAP-Rule" id="MF_00509"/>
    </source>
</evidence>
<keyword evidence="7 8" id="KW-0131">Cell cycle</keyword>
<dbReference type="GO" id="GO:0043093">
    <property type="term" value="P:FtsZ-dependent cytokinesis"/>
    <property type="evidence" value="ECO:0007669"/>
    <property type="project" value="UniProtKB-UniRule"/>
</dbReference>
<dbReference type="GO" id="GO:0005886">
    <property type="term" value="C:plasma membrane"/>
    <property type="evidence" value="ECO:0007669"/>
    <property type="project" value="UniProtKB-SubCell"/>
</dbReference>
<keyword evidence="1 8" id="KW-1003">Cell membrane</keyword>
<feature type="domain" description="ZipA C-terminal FtsZ-binding" evidence="11">
    <location>
        <begin position="103"/>
        <end position="231"/>
    </location>
</feature>
<sequence>METSTLRWILVIAGIALLAGLFVFGNPNRARKSKPPRSRRRSNRRKAKSSVVERQEPMLDDVPPSRFEDDPSFEPRVDDVQPELDISEPEVDDTPSEPPMPAPDKVVVLYLQARDNRRIAGDELLAATLKSGLEFGDMDIFHRLQKDDRRPVFSLANLTSPGTFDPDAWNTFETHGVTLFMGLPGPMGSLDAWDAMLATARRLADLLHLDLLSQEREPFTRKHEGEVREDLRAFERSRQPDQ</sequence>
<feature type="region of interest" description="Disordered" evidence="10">
    <location>
        <begin position="28"/>
        <end position="102"/>
    </location>
</feature>
<keyword evidence="3 8" id="KW-0132">Cell division</keyword>
<dbReference type="Pfam" id="PF04354">
    <property type="entry name" value="ZipA_C"/>
    <property type="match status" value="1"/>
</dbReference>
<evidence type="ECO:0000256" key="2">
    <source>
        <dbReference type="ARBA" id="ARBA00022519"/>
    </source>
</evidence>
<comment type="subcellular location">
    <subcellularLocation>
        <location evidence="8">Cell inner membrane</location>
        <topology evidence="8">Single-pass type I membrane protein</topology>
    </subcellularLocation>
    <text evidence="8">Localizes to the Z ring in an FtsZ-dependent manner.</text>
</comment>
<name>A0A5N0TII1_9GAMM</name>
<feature type="compositionally biased region" description="Acidic residues" evidence="10">
    <location>
        <begin position="80"/>
        <end position="95"/>
    </location>
</feature>
<dbReference type="EMBL" id="VYXP01000002">
    <property type="protein sequence ID" value="KAA9133089.1"/>
    <property type="molecule type" value="Genomic_DNA"/>
</dbReference>
<keyword evidence="2 8" id="KW-0997">Cell inner membrane</keyword>
<feature type="transmembrane region" description="Helical" evidence="8">
    <location>
        <begin position="6"/>
        <end position="24"/>
    </location>
</feature>
<evidence type="ECO:0000256" key="5">
    <source>
        <dbReference type="ARBA" id="ARBA00022989"/>
    </source>
</evidence>
<keyword evidence="13" id="KW-1185">Reference proteome</keyword>
<evidence type="ECO:0000259" key="11">
    <source>
        <dbReference type="SMART" id="SM00771"/>
    </source>
</evidence>
<dbReference type="AlphaFoldDB" id="A0A5N0TII1"/>
<dbReference type="RefSeq" id="WP_150862650.1">
    <property type="nucleotide sequence ID" value="NZ_VYXP01000002.1"/>
</dbReference>
<comment type="caution">
    <text evidence="12">The sequence shown here is derived from an EMBL/GenBank/DDBJ whole genome shotgun (WGS) entry which is preliminary data.</text>
</comment>
<protein>
    <recommendedName>
        <fullName evidence="8 9">Cell division protein ZipA</fullName>
    </recommendedName>
</protein>
<dbReference type="HAMAP" id="MF_00509">
    <property type="entry name" value="ZipA"/>
    <property type="match status" value="1"/>
</dbReference>
<evidence type="ECO:0000313" key="12">
    <source>
        <dbReference type="EMBL" id="KAA9133089.1"/>
    </source>
</evidence>